<dbReference type="Gene3D" id="3.20.20.140">
    <property type="entry name" value="Metal-dependent hydrolases"/>
    <property type="match status" value="1"/>
</dbReference>
<dbReference type="EMBL" id="CP009530">
    <property type="protein sequence ID" value="AKB56911.1"/>
    <property type="molecule type" value="Genomic_DNA"/>
</dbReference>
<dbReference type="InterPro" id="IPR004013">
    <property type="entry name" value="PHP_dom"/>
</dbReference>
<gene>
    <name evidence="2" type="ORF">MSBR2_0395</name>
</gene>
<dbReference type="SUPFAM" id="SSF89550">
    <property type="entry name" value="PHP domain-like"/>
    <property type="match status" value="1"/>
</dbReference>
<name>A0A0E3LPQ1_METBA</name>
<dbReference type="PATRIC" id="fig|1434106.5.peg.473"/>
<evidence type="ECO:0000313" key="3">
    <source>
        <dbReference type="Proteomes" id="UP000033079"/>
    </source>
</evidence>
<dbReference type="HOGENOM" id="CLU_072983_0_0_2"/>
<organism evidence="2 3">
    <name type="scientific">Methanosarcina barkeri 227</name>
    <dbReference type="NCBI Taxonomy" id="1434106"/>
    <lineage>
        <taxon>Archaea</taxon>
        <taxon>Methanobacteriati</taxon>
        <taxon>Methanobacteriota</taxon>
        <taxon>Stenosarchaea group</taxon>
        <taxon>Methanomicrobia</taxon>
        <taxon>Methanosarcinales</taxon>
        <taxon>Methanosarcinaceae</taxon>
        <taxon>Methanosarcina</taxon>
    </lineage>
</organism>
<dbReference type="InterPro" id="IPR016195">
    <property type="entry name" value="Pol/histidinol_Pase-like"/>
</dbReference>
<dbReference type="PANTHER" id="PTHR42924">
    <property type="entry name" value="EXONUCLEASE"/>
    <property type="match status" value="1"/>
</dbReference>
<dbReference type="PANTHER" id="PTHR42924:SF3">
    <property type="entry name" value="POLYMERASE_HISTIDINOL PHOSPHATASE N-TERMINAL DOMAIN-CONTAINING PROTEIN"/>
    <property type="match status" value="1"/>
</dbReference>
<dbReference type="GO" id="GO:0035312">
    <property type="term" value="F:5'-3' DNA exonuclease activity"/>
    <property type="evidence" value="ECO:0007669"/>
    <property type="project" value="TreeGrafter"/>
</dbReference>
<evidence type="ECO:0000259" key="1">
    <source>
        <dbReference type="SMART" id="SM00481"/>
    </source>
</evidence>
<accession>A0A0E3LPQ1</accession>
<protein>
    <recommendedName>
        <fullName evidence="1">Polymerase/histidinol phosphatase N-terminal domain-containing protein</fullName>
    </recommendedName>
</protein>
<reference evidence="2 3" key="1">
    <citation type="submission" date="2014-07" db="EMBL/GenBank/DDBJ databases">
        <title>Methanogenic archaea and the global carbon cycle.</title>
        <authorList>
            <person name="Henriksen J.R."/>
            <person name="Luke J."/>
            <person name="Reinhart S."/>
            <person name="Benedict M.N."/>
            <person name="Youngblut N.D."/>
            <person name="Metcalf M.E."/>
            <person name="Whitaker R.J."/>
            <person name="Metcalf W.W."/>
        </authorList>
    </citation>
    <scope>NUCLEOTIDE SEQUENCE [LARGE SCALE GENOMIC DNA]</scope>
    <source>
        <strain evidence="2 3">227</strain>
    </source>
</reference>
<dbReference type="AlphaFoldDB" id="A0A0E3LPQ1"/>
<dbReference type="GO" id="GO:0004534">
    <property type="term" value="F:5'-3' RNA exonuclease activity"/>
    <property type="evidence" value="ECO:0007669"/>
    <property type="project" value="TreeGrafter"/>
</dbReference>
<sequence length="211" mass="23329">MKYDLHVHTSYSKKCGYTNPKNAVKAAVKYGLDGIAITDHDTIKGALQAKEYSPGFFDVIIGSEITTNRGEIIGLFLSEDIKSNKFESVVSEIKNQNGLAVVPHPFDALRKSAFHPEAEDVEILDGIESFNSRCTLKKYNDIAENFANKYNLMKTAGSDAHFPSEIGNAGIITENCDIVDAIRKRDLTVFGRKSSVLNHALTKSLKLMRTI</sequence>
<dbReference type="SMART" id="SM00481">
    <property type="entry name" value="POLIIIAc"/>
    <property type="match status" value="1"/>
</dbReference>
<dbReference type="Pfam" id="PF13263">
    <property type="entry name" value="PHP_C"/>
    <property type="match status" value="1"/>
</dbReference>
<dbReference type="InterPro" id="IPR052018">
    <property type="entry name" value="PHP_domain"/>
</dbReference>
<dbReference type="Proteomes" id="UP000033079">
    <property type="component" value="Chromosome"/>
</dbReference>
<dbReference type="KEGG" id="mbar:MSBR2_0395"/>
<evidence type="ECO:0000313" key="2">
    <source>
        <dbReference type="EMBL" id="AKB56911.1"/>
    </source>
</evidence>
<dbReference type="RefSeq" id="WP_048117028.1">
    <property type="nucleotide sequence ID" value="NZ_CP009530.1"/>
</dbReference>
<dbReference type="CDD" id="cd07432">
    <property type="entry name" value="PHP_HisPPase"/>
    <property type="match status" value="1"/>
</dbReference>
<proteinExistence type="predicted"/>
<dbReference type="GeneID" id="24845284"/>
<feature type="domain" description="Polymerase/histidinol phosphatase N-terminal" evidence="1">
    <location>
        <begin position="3"/>
        <end position="69"/>
    </location>
</feature>
<dbReference type="Pfam" id="PF02811">
    <property type="entry name" value="PHP"/>
    <property type="match status" value="1"/>
</dbReference>
<dbReference type="InterPro" id="IPR003141">
    <property type="entry name" value="Pol/His_phosphatase_N"/>
</dbReference>